<dbReference type="GO" id="GO:0000156">
    <property type="term" value="F:phosphorelay response regulator activity"/>
    <property type="evidence" value="ECO:0007669"/>
    <property type="project" value="InterPro"/>
</dbReference>
<evidence type="ECO:0000313" key="5">
    <source>
        <dbReference type="EMBL" id="HAR56958.1"/>
    </source>
</evidence>
<comment type="caution">
    <text evidence="5">The sequence shown here is derived from an EMBL/GenBank/DDBJ whole genome shotgun (WGS) entry which is preliminary data.</text>
</comment>
<dbReference type="STRING" id="314276.OS145_06317"/>
<dbReference type="PANTHER" id="PTHR37299:SF1">
    <property type="entry name" value="STAGE 0 SPORULATION PROTEIN A HOMOLOG"/>
    <property type="match status" value="1"/>
</dbReference>
<dbReference type="Gene3D" id="2.40.50.1020">
    <property type="entry name" value="LytTr DNA-binding domain"/>
    <property type="match status" value="1"/>
</dbReference>
<protein>
    <submittedName>
        <fullName evidence="5">DNA-binding response regulator</fullName>
    </submittedName>
</protein>
<dbReference type="Pfam" id="PF04397">
    <property type="entry name" value="LytTR"/>
    <property type="match status" value="1"/>
</dbReference>
<dbReference type="AlphaFoldDB" id="A0A348WQZ6"/>
<keyword evidence="1" id="KW-0902">Two-component regulatory system</keyword>
<dbReference type="InterPro" id="IPR011006">
    <property type="entry name" value="CheY-like_superfamily"/>
</dbReference>
<dbReference type="InterPro" id="IPR046947">
    <property type="entry name" value="LytR-like"/>
</dbReference>
<dbReference type="RefSeq" id="WP_006955839.1">
    <property type="nucleotide sequence ID" value="NZ_DAIRLQ010000011.1"/>
</dbReference>
<dbReference type="SMART" id="SM00448">
    <property type="entry name" value="REC"/>
    <property type="match status" value="1"/>
</dbReference>
<dbReference type="PROSITE" id="PS50110">
    <property type="entry name" value="RESPONSE_REGULATORY"/>
    <property type="match status" value="1"/>
</dbReference>
<reference evidence="5 6" key="1">
    <citation type="journal article" date="2018" name="Nat. Biotechnol.">
        <title>A standardized bacterial taxonomy based on genome phylogeny substantially revises the tree of life.</title>
        <authorList>
            <person name="Parks D.H."/>
            <person name="Chuvochina M."/>
            <person name="Waite D.W."/>
            <person name="Rinke C."/>
            <person name="Skarshewski A."/>
            <person name="Chaumeil P.A."/>
            <person name="Hugenholtz P."/>
        </authorList>
    </citation>
    <scope>NUCLEOTIDE SEQUENCE [LARGE SCALE GENOMIC DNA]</scope>
    <source>
        <strain evidence="5">UBA9360</strain>
    </source>
</reference>
<evidence type="ECO:0000256" key="1">
    <source>
        <dbReference type="ARBA" id="ARBA00023012"/>
    </source>
</evidence>
<proteinExistence type="predicted"/>
<organism evidence="5 6">
    <name type="scientific">Idiomarina baltica</name>
    <dbReference type="NCBI Taxonomy" id="190892"/>
    <lineage>
        <taxon>Bacteria</taxon>
        <taxon>Pseudomonadati</taxon>
        <taxon>Pseudomonadota</taxon>
        <taxon>Gammaproteobacteria</taxon>
        <taxon>Alteromonadales</taxon>
        <taxon>Idiomarinaceae</taxon>
        <taxon>Idiomarina</taxon>
    </lineage>
</organism>
<feature type="modified residue" description="4-aspartylphosphate" evidence="2">
    <location>
        <position position="57"/>
    </location>
</feature>
<feature type="domain" description="HTH LytTR-type" evidence="4">
    <location>
        <begin position="170"/>
        <end position="274"/>
    </location>
</feature>
<dbReference type="InterPro" id="IPR007492">
    <property type="entry name" value="LytTR_DNA-bd_dom"/>
</dbReference>
<evidence type="ECO:0000256" key="2">
    <source>
        <dbReference type="PROSITE-ProRule" id="PRU00169"/>
    </source>
</evidence>
<gene>
    <name evidence="5" type="ORF">DCR58_09280</name>
</gene>
<evidence type="ECO:0000313" key="6">
    <source>
        <dbReference type="Proteomes" id="UP000262878"/>
    </source>
</evidence>
<evidence type="ECO:0000259" key="4">
    <source>
        <dbReference type="PROSITE" id="PS50930"/>
    </source>
</evidence>
<sequence length="274" mass="31116">MSRSFTAYIVDDESLARKGLAIRLESFDEITLVGHQGNSREAVAEISALKPDIVFLDIQMPGLNGFDVLKSLQQCMPTLPAIVFVTAFDQYAIRAFEVRALDYLLKPVDEERLVETIERVKQELEPNEFDATQQKLVNLVAEVTGEDCDVILERLASGDDVPMSRYPEHIAIKDSGEITRVPVNAIEWVDAAGDYMCIHASGETFILRRTMKELEKELNPHLFQRIHRSAIVNVNQVEKLCTRQNGEYHISLKNGQKLKVSRSYKDRIKQLILN</sequence>
<dbReference type="Gene3D" id="3.40.50.2300">
    <property type="match status" value="1"/>
</dbReference>
<feature type="domain" description="Response regulatory" evidence="3">
    <location>
        <begin position="6"/>
        <end position="121"/>
    </location>
</feature>
<keyword evidence="5" id="KW-0238">DNA-binding</keyword>
<dbReference type="Proteomes" id="UP000262878">
    <property type="component" value="Unassembled WGS sequence"/>
</dbReference>
<name>A0A348WQZ6_9GAMM</name>
<dbReference type="PANTHER" id="PTHR37299">
    <property type="entry name" value="TRANSCRIPTIONAL REGULATOR-RELATED"/>
    <property type="match status" value="1"/>
</dbReference>
<dbReference type="SUPFAM" id="SSF52172">
    <property type="entry name" value="CheY-like"/>
    <property type="match status" value="1"/>
</dbReference>
<dbReference type="GO" id="GO:0003677">
    <property type="term" value="F:DNA binding"/>
    <property type="evidence" value="ECO:0007669"/>
    <property type="project" value="UniProtKB-KW"/>
</dbReference>
<dbReference type="SMART" id="SM00850">
    <property type="entry name" value="LytTR"/>
    <property type="match status" value="1"/>
</dbReference>
<accession>A0A348WQZ6</accession>
<dbReference type="PROSITE" id="PS50930">
    <property type="entry name" value="HTH_LYTTR"/>
    <property type="match status" value="1"/>
</dbReference>
<dbReference type="Pfam" id="PF00072">
    <property type="entry name" value="Response_reg"/>
    <property type="match status" value="1"/>
</dbReference>
<dbReference type="EMBL" id="DMUP01000223">
    <property type="protein sequence ID" value="HAR56958.1"/>
    <property type="molecule type" value="Genomic_DNA"/>
</dbReference>
<dbReference type="InterPro" id="IPR001789">
    <property type="entry name" value="Sig_transdc_resp-reg_receiver"/>
</dbReference>
<evidence type="ECO:0000259" key="3">
    <source>
        <dbReference type="PROSITE" id="PS50110"/>
    </source>
</evidence>
<keyword evidence="2" id="KW-0597">Phosphoprotein</keyword>